<accession>A0AAV7NGM7</accession>
<name>A0AAV7NGM7_PLEWA</name>
<gene>
    <name evidence="1" type="ORF">NDU88_000631</name>
</gene>
<dbReference type="Proteomes" id="UP001066276">
    <property type="component" value="Chromosome 8"/>
</dbReference>
<protein>
    <submittedName>
        <fullName evidence="1">Uncharacterized protein</fullName>
    </submittedName>
</protein>
<proteinExistence type="predicted"/>
<evidence type="ECO:0000313" key="2">
    <source>
        <dbReference type="Proteomes" id="UP001066276"/>
    </source>
</evidence>
<dbReference type="EMBL" id="JANPWB010000012">
    <property type="protein sequence ID" value="KAJ1112363.1"/>
    <property type="molecule type" value="Genomic_DNA"/>
</dbReference>
<sequence>MGCPKGSDSEGVPISYWWHQAQLEAQLTDEEMELALLQQDAPTLGERQEALLMASINLFLRYHLASAFREEGDGLLMGIAGFLDDLALPRLTAAQVKNLEKEPLVEKLQEELREMARCRAPGPDQLPVKYYQTYSALPLPCQLETLREVREHRTLPQTMREAQIIMVPKPGVSHMSGNMNCFYWATVGISDIAADTGSQDDRSLAFTEPLRAIPKLTCQWAHKRWNTAPPEPLSDGAWR</sequence>
<evidence type="ECO:0000313" key="1">
    <source>
        <dbReference type="EMBL" id="KAJ1112363.1"/>
    </source>
</evidence>
<reference evidence="1" key="1">
    <citation type="journal article" date="2022" name="bioRxiv">
        <title>Sequencing and chromosome-scale assembly of the giantPleurodeles waltlgenome.</title>
        <authorList>
            <person name="Brown T."/>
            <person name="Elewa A."/>
            <person name="Iarovenko S."/>
            <person name="Subramanian E."/>
            <person name="Araus A.J."/>
            <person name="Petzold A."/>
            <person name="Susuki M."/>
            <person name="Suzuki K.-i.T."/>
            <person name="Hayashi T."/>
            <person name="Toyoda A."/>
            <person name="Oliveira C."/>
            <person name="Osipova E."/>
            <person name="Leigh N.D."/>
            <person name="Simon A."/>
            <person name="Yun M.H."/>
        </authorList>
    </citation>
    <scope>NUCLEOTIDE SEQUENCE</scope>
    <source>
        <strain evidence="1">20211129_DDA</strain>
        <tissue evidence="1">Liver</tissue>
    </source>
</reference>
<comment type="caution">
    <text evidence="1">The sequence shown here is derived from an EMBL/GenBank/DDBJ whole genome shotgun (WGS) entry which is preliminary data.</text>
</comment>
<keyword evidence="2" id="KW-1185">Reference proteome</keyword>
<dbReference type="AlphaFoldDB" id="A0AAV7NGM7"/>
<organism evidence="1 2">
    <name type="scientific">Pleurodeles waltl</name>
    <name type="common">Iberian ribbed newt</name>
    <dbReference type="NCBI Taxonomy" id="8319"/>
    <lineage>
        <taxon>Eukaryota</taxon>
        <taxon>Metazoa</taxon>
        <taxon>Chordata</taxon>
        <taxon>Craniata</taxon>
        <taxon>Vertebrata</taxon>
        <taxon>Euteleostomi</taxon>
        <taxon>Amphibia</taxon>
        <taxon>Batrachia</taxon>
        <taxon>Caudata</taxon>
        <taxon>Salamandroidea</taxon>
        <taxon>Salamandridae</taxon>
        <taxon>Pleurodelinae</taxon>
        <taxon>Pleurodeles</taxon>
    </lineage>
</organism>